<proteinExistence type="predicted"/>
<evidence type="ECO:0000256" key="7">
    <source>
        <dbReference type="ARBA" id="ARBA00022679"/>
    </source>
</evidence>
<dbReference type="InterPro" id="IPR026017">
    <property type="entry name" value="Lumazine-bd_dom"/>
</dbReference>
<dbReference type="RefSeq" id="WP_173730875.1">
    <property type="nucleotide sequence ID" value="NZ_JABTTE010000008.1"/>
</dbReference>
<dbReference type="SUPFAM" id="SSF63380">
    <property type="entry name" value="Riboflavin synthase domain-like"/>
    <property type="match status" value="2"/>
</dbReference>
<keyword evidence="13" id="KW-1185">Reference proteome</keyword>
<feature type="repeat" description="Lumazine-binding" evidence="10">
    <location>
        <begin position="1"/>
        <end position="96"/>
    </location>
</feature>
<name>A0A8J8GEG5_9BACI</name>
<evidence type="ECO:0000313" key="13">
    <source>
        <dbReference type="Proteomes" id="UP000625804"/>
    </source>
</evidence>
<comment type="function">
    <text evidence="2">Catalyzes the dismutation of two molecules of 6,7-dimethyl-8-ribityllumazine, resulting in the formation of riboflavin and 5-amino-6-(D-ribitylamino)uracil.</text>
</comment>
<keyword evidence="7 12" id="KW-0808">Transferase</keyword>
<dbReference type="InterPro" id="IPR023366">
    <property type="entry name" value="ATP_synth_asu-like_sf"/>
</dbReference>
<dbReference type="FunFam" id="2.40.30.20:FF:000004">
    <property type="entry name" value="Riboflavin synthase, alpha subunit"/>
    <property type="match status" value="1"/>
</dbReference>
<dbReference type="InterPro" id="IPR001783">
    <property type="entry name" value="Lumazine-bd"/>
</dbReference>
<evidence type="ECO:0000256" key="3">
    <source>
        <dbReference type="ARBA" id="ARBA00004887"/>
    </source>
</evidence>
<sequence length="217" mass="23586">MFTGIVEEKGTIQSINKGKDAIQMSIHASKILEDVHIGDSIAVNGVCLTVTTFDKESFSVDVMPETVKATSLRDLKVGSKVNLERAMAANGRFGGHFVTGHVDGVGKIVKKKPVANAVYYEIEVSKDLLHYMLLKGSVTVDGTSLTIFGLSETSFTISLIPHTLSETILGEKGPGDIVNIECDILGKYIEKFITNMKENTRGKQSITEAFLEENGFK</sequence>
<dbReference type="NCBIfam" id="TIGR00187">
    <property type="entry name" value="ribE"/>
    <property type="match status" value="1"/>
</dbReference>
<dbReference type="EMBL" id="JABTTE010000008">
    <property type="protein sequence ID" value="NSL51671.1"/>
    <property type="molecule type" value="Genomic_DNA"/>
</dbReference>
<dbReference type="PANTHER" id="PTHR21098">
    <property type="entry name" value="RIBOFLAVIN SYNTHASE ALPHA CHAIN"/>
    <property type="match status" value="1"/>
</dbReference>
<dbReference type="CDD" id="cd00402">
    <property type="entry name" value="Riboflavin_synthase_like"/>
    <property type="match status" value="1"/>
</dbReference>
<dbReference type="PROSITE" id="PS51177">
    <property type="entry name" value="LUMAZINE_BIND"/>
    <property type="match status" value="2"/>
</dbReference>
<comment type="catalytic activity">
    <reaction evidence="1">
        <text>2 6,7-dimethyl-8-(1-D-ribityl)lumazine + H(+) = 5-amino-6-(D-ribitylamino)uracil + riboflavin</text>
        <dbReference type="Rhea" id="RHEA:20772"/>
        <dbReference type="ChEBI" id="CHEBI:15378"/>
        <dbReference type="ChEBI" id="CHEBI:15934"/>
        <dbReference type="ChEBI" id="CHEBI:57986"/>
        <dbReference type="ChEBI" id="CHEBI:58201"/>
        <dbReference type="EC" id="2.5.1.9"/>
    </reaction>
</comment>
<dbReference type="GO" id="GO:0009231">
    <property type="term" value="P:riboflavin biosynthetic process"/>
    <property type="evidence" value="ECO:0007669"/>
    <property type="project" value="UniProtKB-KW"/>
</dbReference>
<dbReference type="EC" id="2.5.1.9" evidence="4 9"/>
<keyword evidence="6" id="KW-0686">Riboflavin biosynthesis</keyword>
<dbReference type="GO" id="GO:0004746">
    <property type="term" value="F:riboflavin synthase activity"/>
    <property type="evidence" value="ECO:0007669"/>
    <property type="project" value="UniProtKB-UniRule"/>
</dbReference>
<evidence type="ECO:0000256" key="5">
    <source>
        <dbReference type="ARBA" id="ARBA00013950"/>
    </source>
</evidence>
<gene>
    <name evidence="12" type="primary">ribE</name>
    <name evidence="12" type="ORF">HR057_07800</name>
</gene>
<evidence type="ECO:0000256" key="10">
    <source>
        <dbReference type="PROSITE-ProRule" id="PRU00524"/>
    </source>
</evidence>
<dbReference type="PANTHER" id="PTHR21098:SF12">
    <property type="entry name" value="RIBOFLAVIN SYNTHASE"/>
    <property type="match status" value="1"/>
</dbReference>
<dbReference type="AlphaFoldDB" id="A0A8J8GEG5"/>
<evidence type="ECO:0000256" key="6">
    <source>
        <dbReference type="ARBA" id="ARBA00022619"/>
    </source>
</evidence>
<feature type="domain" description="Lumazine-binding" evidence="11">
    <location>
        <begin position="1"/>
        <end position="96"/>
    </location>
</feature>
<dbReference type="Pfam" id="PF00677">
    <property type="entry name" value="Lum_binding"/>
    <property type="match status" value="2"/>
</dbReference>
<dbReference type="FunFam" id="2.40.30.20:FF:000006">
    <property type="entry name" value="Riboflavin synthase, alpha subunit"/>
    <property type="match status" value="1"/>
</dbReference>
<accession>A0A8J8GEG5</accession>
<evidence type="ECO:0000256" key="4">
    <source>
        <dbReference type="ARBA" id="ARBA00012827"/>
    </source>
</evidence>
<dbReference type="InterPro" id="IPR017938">
    <property type="entry name" value="Riboflavin_synthase-like_b-brl"/>
</dbReference>
<comment type="pathway">
    <text evidence="3">Cofactor biosynthesis; riboflavin biosynthesis; riboflavin from 2-hydroxy-3-oxobutyl phosphate and 5-amino-6-(D-ribitylamino)uracil: step 2/2.</text>
</comment>
<dbReference type="Proteomes" id="UP000625804">
    <property type="component" value="Unassembled WGS sequence"/>
</dbReference>
<keyword evidence="8" id="KW-0677">Repeat</keyword>
<evidence type="ECO:0000259" key="11">
    <source>
        <dbReference type="PROSITE" id="PS51177"/>
    </source>
</evidence>
<feature type="domain" description="Lumazine-binding" evidence="11">
    <location>
        <begin position="97"/>
        <end position="193"/>
    </location>
</feature>
<feature type="repeat" description="Lumazine-binding" evidence="10">
    <location>
        <begin position="97"/>
        <end position="193"/>
    </location>
</feature>
<organism evidence="12 13">
    <name type="scientific">Calidifontibacillus erzurumensis</name>
    <dbReference type="NCBI Taxonomy" id="2741433"/>
    <lineage>
        <taxon>Bacteria</taxon>
        <taxon>Bacillati</taxon>
        <taxon>Bacillota</taxon>
        <taxon>Bacilli</taxon>
        <taxon>Bacillales</taxon>
        <taxon>Bacillaceae</taxon>
        <taxon>Calidifontibacillus/Schinkia group</taxon>
        <taxon>Calidifontibacillus</taxon>
    </lineage>
</organism>
<dbReference type="PIRSF" id="PIRSF000498">
    <property type="entry name" value="Riboflavin_syn_A"/>
    <property type="match status" value="1"/>
</dbReference>
<evidence type="ECO:0000313" key="12">
    <source>
        <dbReference type="EMBL" id="NSL51671.1"/>
    </source>
</evidence>
<dbReference type="Gene3D" id="2.40.30.20">
    <property type="match status" value="2"/>
</dbReference>
<evidence type="ECO:0000256" key="1">
    <source>
        <dbReference type="ARBA" id="ARBA00000968"/>
    </source>
</evidence>
<dbReference type="NCBIfam" id="NF009566">
    <property type="entry name" value="PRK13020.1"/>
    <property type="match status" value="1"/>
</dbReference>
<reference evidence="12" key="1">
    <citation type="submission" date="2020-06" db="EMBL/GenBank/DDBJ databases">
        <title>A novel thermopfilic bacterium from Erzurum, Turkey.</title>
        <authorList>
            <person name="Adiguzel A."/>
            <person name="Ay H."/>
            <person name="Baltaci M.O."/>
        </authorList>
    </citation>
    <scope>NUCLEOTIDE SEQUENCE</scope>
    <source>
        <strain evidence="12">P2</strain>
    </source>
</reference>
<dbReference type="NCBIfam" id="NF006767">
    <property type="entry name" value="PRK09289.1"/>
    <property type="match status" value="1"/>
</dbReference>
<evidence type="ECO:0000256" key="9">
    <source>
        <dbReference type="NCBIfam" id="TIGR00187"/>
    </source>
</evidence>
<evidence type="ECO:0000256" key="8">
    <source>
        <dbReference type="ARBA" id="ARBA00022737"/>
    </source>
</evidence>
<protein>
    <recommendedName>
        <fullName evidence="5 9">Riboflavin synthase</fullName>
        <ecNumber evidence="4 9">2.5.1.9</ecNumber>
    </recommendedName>
</protein>
<comment type="caution">
    <text evidence="12">The sequence shown here is derived from an EMBL/GenBank/DDBJ whole genome shotgun (WGS) entry which is preliminary data.</text>
</comment>
<evidence type="ECO:0000256" key="2">
    <source>
        <dbReference type="ARBA" id="ARBA00002803"/>
    </source>
</evidence>